<feature type="transmembrane region" description="Helical" evidence="2">
    <location>
        <begin position="141"/>
        <end position="162"/>
    </location>
</feature>
<dbReference type="EMBL" id="BSKO01000001">
    <property type="protein sequence ID" value="GLO64529.1"/>
    <property type="molecule type" value="Genomic_DNA"/>
</dbReference>
<gene>
    <name evidence="3" type="ORF">MACH08_03130</name>
</gene>
<dbReference type="PANTHER" id="PTHR34219">
    <property type="entry name" value="IRON-REGULATED INNER MEMBRANE PROTEIN-RELATED"/>
    <property type="match status" value="1"/>
</dbReference>
<dbReference type="InterPro" id="IPR005625">
    <property type="entry name" value="PepSY-ass_TM"/>
</dbReference>
<organism evidence="3 4">
    <name type="scientific">Oceanobacillus kimchii</name>
    <dbReference type="NCBI Taxonomy" id="746691"/>
    <lineage>
        <taxon>Bacteria</taxon>
        <taxon>Bacillati</taxon>
        <taxon>Bacillota</taxon>
        <taxon>Bacilli</taxon>
        <taxon>Bacillales</taxon>
        <taxon>Bacillaceae</taxon>
        <taxon>Oceanobacillus</taxon>
    </lineage>
</organism>
<keyword evidence="2" id="KW-1133">Transmembrane helix</keyword>
<feature type="transmembrane region" description="Helical" evidence="2">
    <location>
        <begin position="182"/>
        <end position="204"/>
    </location>
</feature>
<keyword evidence="2" id="KW-0472">Membrane</keyword>
<evidence type="ECO:0000256" key="2">
    <source>
        <dbReference type="SAM" id="Phobius"/>
    </source>
</evidence>
<accession>A0ABQ5TG10</accession>
<keyword evidence="4" id="KW-1185">Reference proteome</keyword>
<name>A0ABQ5TG10_9BACI</name>
<dbReference type="PANTHER" id="PTHR34219:SF1">
    <property type="entry name" value="PEPSY DOMAIN-CONTAINING PROTEIN"/>
    <property type="match status" value="1"/>
</dbReference>
<comment type="caution">
    <text evidence="3">The sequence shown here is derived from an EMBL/GenBank/DDBJ whole genome shotgun (WGS) entry which is preliminary data.</text>
</comment>
<reference evidence="3 4" key="1">
    <citation type="submission" date="2023-02" db="EMBL/GenBank/DDBJ databases">
        <title>Oceanobacillus kimchii IFOP_LL358 isolated form Alexandrium catenella lab strain.</title>
        <authorList>
            <person name="Gajardo G."/>
            <person name="Ueki S."/>
            <person name="Maruyama F."/>
        </authorList>
    </citation>
    <scope>NUCLEOTIDE SEQUENCE [LARGE SCALE GENOMIC DNA]</scope>
    <source>
        <strain evidence="3 4">IFOP_LL358</strain>
    </source>
</reference>
<keyword evidence="2" id="KW-0812">Transmembrane</keyword>
<evidence type="ECO:0000256" key="1">
    <source>
        <dbReference type="SAM" id="MobiDB-lite"/>
    </source>
</evidence>
<proteinExistence type="predicted"/>
<protein>
    <submittedName>
        <fullName evidence="3">PepSY domain-containing protein</fullName>
    </submittedName>
</protein>
<evidence type="ECO:0000313" key="3">
    <source>
        <dbReference type="EMBL" id="GLO64529.1"/>
    </source>
</evidence>
<feature type="region of interest" description="Disordered" evidence="1">
    <location>
        <begin position="222"/>
        <end position="265"/>
    </location>
</feature>
<evidence type="ECO:0000313" key="4">
    <source>
        <dbReference type="Proteomes" id="UP001275436"/>
    </source>
</evidence>
<feature type="transmembrane region" description="Helical" evidence="2">
    <location>
        <begin position="410"/>
        <end position="443"/>
    </location>
</feature>
<feature type="transmembrane region" description="Helical" evidence="2">
    <location>
        <begin position="368"/>
        <end position="389"/>
    </location>
</feature>
<dbReference type="Pfam" id="PF03929">
    <property type="entry name" value="PepSY_TM"/>
    <property type="match status" value="1"/>
</dbReference>
<dbReference type="Proteomes" id="UP001275436">
    <property type="component" value="Unassembled WGS sequence"/>
</dbReference>
<dbReference type="RefSeq" id="WP_317957606.1">
    <property type="nucleotide sequence ID" value="NZ_BSKO01000001.1"/>
</dbReference>
<sequence length="449" mass="50541">MKKNSYNRFWRLHFYAALFITPLLITLTLSGIGYLFYTDVENVLYDDLFFGDSDIEEAQSIDQAIEQANNTYDDFRVSRVIMLEDPYNTRLTLANGDGDQRYVFLDENNQVVGGQNANHTYSNVLRALHSSLFVGGTAVNYLVELAACWAIFLLVSGIYMTFKGKVLQNKKKTNKRQRTKKYHALLGLIITVPMVIIIFTGLPWSAVMGNVISTFSQENPSIGAPELKTTPPNSEVNEIPWATRNNETPNSESHSHHHGEHAGSDLHEESMISIQDLISQIEDQNINKPYSIIYPSTKEGTFTVSKGSNSGVTGLDVSPDEEITNYFDQYSGTFVDSVSYEEYGVLQKWFSWGIPLHEGHLFGWPNKILNLLVCIGFLVVIFLGFKTWLSRKKKGSFSAPIKVSNKISASFIVLMIALGIIMPLFGLSLIIIVIIELIIRLFAKYNQET</sequence>
<feature type="transmembrane region" description="Helical" evidence="2">
    <location>
        <begin position="12"/>
        <end position="37"/>
    </location>
</feature>